<dbReference type="EMBL" id="ML145228">
    <property type="protein sequence ID" value="TBU53021.1"/>
    <property type="molecule type" value="Genomic_DNA"/>
</dbReference>
<sequence>MHRRQGPTMPQGRFLLEAGIAPQMSGRGRNARIETHRVSSHLTGSSVIHAHHAHDASPIPFSGVRSEPFAKGCPIACCLGASLADGFGAESARRTANCWPGRFRAAERASQKGAHIPLVAAIPARGRTVHMACSSPQVLLCGHTDARASSTRACMRGVCAVQSTCRGRSFNKVCGLPESHYRNRMQVVVSAMPGQHDD</sequence>
<dbReference type="Proteomes" id="UP000292082">
    <property type="component" value="Unassembled WGS sequence"/>
</dbReference>
<keyword evidence="2" id="KW-1185">Reference proteome</keyword>
<accession>A0A4Q9PHI0</accession>
<gene>
    <name evidence="1" type="ORF">BD310DRAFT_183523</name>
</gene>
<evidence type="ECO:0000313" key="2">
    <source>
        <dbReference type="Proteomes" id="UP000292082"/>
    </source>
</evidence>
<dbReference type="AlphaFoldDB" id="A0A4Q9PHI0"/>
<organism evidence="1 2">
    <name type="scientific">Dichomitus squalens</name>
    <dbReference type="NCBI Taxonomy" id="114155"/>
    <lineage>
        <taxon>Eukaryota</taxon>
        <taxon>Fungi</taxon>
        <taxon>Dikarya</taxon>
        <taxon>Basidiomycota</taxon>
        <taxon>Agaricomycotina</taxon>
        <taxon>Agaricomycetes</taxon>
        <taxon>Polyporales</taxon>
        <taxon>Polyporaceae</taxon>
        <taxon>Dichomitus</taxon>
    </lineage>
</organism>
<name>A0A4Q9PHI0_9APHY</name>
<reference evidence="1 2" key="1">
    <citation type="submission" date="2019-01" db="EMBL/GenBank/DDBJ databases">
        <title>Draft genome sequences of three monokaryotic isolates of the white-rot basidiomycete fungus Dichomitus squalens.</title>
        <authorList>
            <consortium name="DOE Joint Genome Institute"/>
            <person name="Lopez S.C."/>
            <person name="Andreopoulos B."/>
            <person name="Pangilinan J."/>
            <person name="Lipzen A."/>
            <person name="Riley R."/>
            <person name="Ahrendt S."/>
            <person name="Ng V."/>
            <person name="Barry K."/>
            <person name="Daum C."/>
            <person name="Grigoriev I.V."/>
            <person name="Hilden K.S."/>
            <person name="Makela M.R."/>
            <person name="de Vries R.P."/>
        </authorList>
    </citation>
    <scope>NUCLEOTIDE SEQUENCE [LARGE SCALE GENOMIC DNA]</scope>
    <source>
        <strain evidence="1 2">CBS 464.89</strain>
    </source>
</reference>
<evidence type="ECO:0000313" key="1">
    <source>
        <dbReference type="EMBL" id="TBU53021.1"/>
    </source>
</evidence>
<protein>
    <submittedName>
        <fullName evidence="1">Uncharacterized protein</fullName>
    </submittedName>
</protein>
<proteinExistence type="predicted"/>